<dbReference type="PANTHER" id="PTHR30086">
    <property type="entry name" value="ARGININE EXPORTER PROTEIN ARGO"/>
    <property type="match status" value="1"/>
</dbReference>
<gene>
    <name evidence="8" type="ORF">J2W69_003658</name>
</gene>
<dbReference type="PIRSF" id="PIRSF006324">
    <property type="entry name" value="LeuE"/>
    <property type="match status" value="1"/>
</dbReference>
<evidence type="ECO:0000256" key="4">
    <source>
        <dbReference type="ARBA" id="ARBA00022692"/>
    </source>
</evidence>
<keyword evidence="3" id="KW-1003">Cell membrane</keyword>
<dbReference type="RefSeq" id="WP_310281095.1">
    <property type="nucleotide sequence ID" value="NZ_JAVDWR010000020.1"/>
</dbReference>
<evidence type="ECO:0000313" key="8">
    <source>
        <dbReference type="EMBL" id="MDR7122681.1"/>
    </source>
</evidence>
<keyword evidence="4 7" id="KW-0812">Transmembrane</keyword>
<keyword evidence="5 7" id="KW-1133">Transmembrane helix</keyword>
<comment type="subcellular location">
    <subcellularLocation>
        <location evidence="1">Cell membrane</location>
        <topology evidence="1">Multi-pass membrane protein</topology>
    </subcellularLocation>
</comment>
<evidence type="ECO:0000256" key="6">
    <source>
        <dbReference type="ARBA" id="ARBA00023136"/>
    </source>
</evidence>
<evidence type="ECO:0000256" key="5">
    <source>
        <dbReference type="ARBA" id="ARBA00022989"/>
    </source>
</evidence>
<feature type="transmembrane region" description="Helical" evidence="7">
    <location>
        <begin position="160"/>
        <end position="185"/>
    </location>
</feature>
<keyword evidence="6 7" id="KW-0472">Membrane</keyword>
<comment type="similarity">
    <text evidence="2">Belongs to the Rht family.</text>
</comment>
<comment type="caution">
    <text evidence="8">The sequence shown here is derived from an EMBL/GenBank/DDBJ whole genome shotgun (WGS) entry which is preliminary data.</text>
</comment>
<protein>
    <submittedName>
        <fullName evidence="8">Leucine efflux protein</fullName>
    </submittedName>
</protein>
<feature type="transmembrane region" description="Helical" evidence="7">
    <location>
        <begin position="78"/>
        <end position="98"/>
    </location>
</feature>
<feature type="transmembrane region" description="Helical" evidence="7">
    <location>
        <begin position="197"/>
        <end position="215"/>
    </location>
</feature>
<organism evidence="8 9">
    <name type="scientific">Rheinheimera soli</name>
    <dbReference type="NCBI Taxonomy" id="443616"/>
    <lineage>
        <taxon>Bacteria</taxon>
        <taxon>Pseudomonadati</taxon>
        <taxon>Pseudomonadota</taxon>
        <taxon>Gammaproteobacteria</taxon>
        <taxon>Chromatiales</taxon>
        <taxon>Chromatiaceae</taxon>
        <taxon>Rheinheimera</taxon>
    </lineage>
</organism>
<dbReference type="Proteomes" id="UP001257909">
    <property type="component" value="Unassembled WGS sequence"/>
</dbReference>
<dbReference type="PANTHER" id="PTHR30086:SF15">
    <property type="entry name" value="LEUCINE EFFLUX PROTEIN"/>
    <property type="match status" value="1"/>
</dbReference>
<keyword evidence="9" id="KW-1185">Reference proteome</keyword>
<accession>A0ABU1W3Y3</accession>
<reference evidence="8 9" key="1">
    <citation type="submission" date="2023-07" db="EMBL/GenBank/DDBJ databases">
        <title>Sorghum-associated microbial communities from plants grown in Nebraska, USA.</title>
        <authorList>
            <person name="Schachtman D."/>
        </authorList>
    </citation>
    <scope>NUCLEOTIDE SEQUENCE [LARGE SCALE GENOMIC DNA]</scope>
    <source>
        <strain evidence="8 9">4138</strain>
    </source>
</reference>
<feature type="transmembrane region" description="Helical" evidence="7">
    <location>
        <begin position="127"/>
        <end position="148"/>
    </location>
</feature>
<dbReference type="Pfam" id="PF01810">
    <property type="entry name" value="LysE"/>
    <property type="match status" value="1"/>
</dbReference>
<feature type="transmembrane region" description="Helical" evidence="7">
    <location>
        <begin position="46"/>
        <end position="72"/>
    </location>
</feature>
<name>A0ABU1W3Y3_9GAMM</name>
<dbReference type="EMBL" id="JAVDWR010000020">
    <property type="protein sequence ID" value="MDR7122681.1"/>
    <property type="molecule type" value="Genomic_DNA"/>
</dbReference>
<evidence type="ECO:0000256" key="1">
    <source>
        <dbReference type="ARBA" id="ARBA00004651"/>
    </source>
</evidence>
<evidence type="ECO:0000256" key="2">
    <source>
        <dbReference type="ARBA" id="ARBA00007928"/>
    </source>
</evidence>
<evidence type="ECO:0000256" key="3">
    <source>
        <dbReference type="ARBA" id="ARBA00022475"/>
    </source>
</evidence>
<feature type="transmembrane region" description="Helical" evidence="7">
    <location>
        <begin position="6"/>
        <end position="25"/>
    </location>
</feature>
<evidence type="ECO:0000256" key="7">
    <source>
        <dbReference type="SAM" id="Phobius"/>
    </source>
</evidence>
<evidence type="ECO:0000313" key="9">
    <source>
        <dbReference type="Proteomes" id="UP001257909"/>
    </source>
</evidence>
<sequence>MMETFGVIQFWTFLAGVVVIILMPGPNSLFVLKTSMVQGPKHAWRALAAVLLGDGILILLSYLGLASMLLASPELFRWIRYLGAAYLLYMGVQILLSLRQPKANADAQEVQAVAVAIKTGSVFRKSLLLSLTNPKAILFFLSFFIQFIDSGFTPNWLPYLVLAVVLEIISLLYLTTLIYAGAAIASFFKGQPKAGQAGNLLLGLLFTGFAVRLALA</sequence>
<proteinExistence type="inferred from homology"/>
<dbReference type="NCBIfam" id="NF008201">
    <property type="entry name" value="PRK10958.1"/>
    <property type="match status" value="1"/>
</dbReference>
<dbReference type="InterPro" id="IPR001123">
    <property type="entry name" value="LeuE-type"/>
</dbReference>